<evidence type="ECO:0000256" key="1">
    <source>
        <dbReference type="ARBA" id="ARBA00005432"/>
    </source>
</evidence>
<evidence type="ECO:0000313" key="4">
    <source>
        <dbReference type="EMBL" id="KAJ5205276.1"/>
    </source>
</evidence>
<reference evidence="4" key="2">
    <citation type="journal article" date="2023" name="IMA Fungus">
        <title>Comparative genomic study of the Penicillium genus elucidates a diverse pangenome and 15 lateral gene transfer events.</title>
        <authorList>
            <person name="Petersen C."/>
            <person name="Sorensen T."/>
            <person name="Nielsen M.R."/>
            <person name="Sondergaard T.E."/>
            <person name="Sorensen J.L."/>
            <person name="Fitzpatrick D.A."/>
            <person name="Frisvad J.C."/>
            <person name="Nielsen K.L."/>
        </authorList>
    </citation>
    <scope>NUCLEOTIDE SEQUENCE</scope>
    <source>
        <strain evidence="4">IBT 16849</strain>
    </source>
</reference>
<comment type="similarity">
    <text evidence="1 3">Belongs to the UPP synthase family.</text>
</comment>
<accession>A0A9W9MPS9</accession>
<comment type="caution">
    <text evidence="4">The sequence shown here is derived from an EMBL/GenBank/DDBJ whole genome shotgun (WGS) entry which is preliminary data.</text>
</comment>
<dbReference type="GO" id="GO:1904423">
    <property type="term" value="C:dehydrodolichyl diphosphate synthase complex"/>
    <property type="evidence" value="ECO:0007669"/>
    <property type="project" value="TreeGrafter"/>
</dbReference>
<keyword evidence="5" id="KW-1185">Reference proteome</keyword>
<dbReference type="EC" id="2.5.1.-" evidence="3"/>
<gene>
    <name evidence="4" type="ORF">N7472_001724</name>
</gene>
<dbReference type="PANTHER" id="PTHR10291">
    <property type="entry name" value="DEHYDRODOLICHYL DIPHOSPHATE SYNTHASE FAMILY MEMBER"/>
    <property type="match status" value="1"/>
</dbReference>
<evidence type="ECO:0000256" key="2">
    <source>
        <dbReference type="ARBA" id="ARBA00022679"/>
    </source>
</evidence>
<dbReference type="AlphaFoldDB" id="A0A9W9MPS9"/>
<dbReference type="CDD" id="cd00475">
    <property type="entry name" value="Cis_IPPS"/>
    <property type="match status" value="1"/>
</dbReference>
<keyword evidence="2 3" id="KW-0808">Transferase</keyword>
<dbReference type="GO" id="GO:0005783">
    <property type="term" value="C:endoplasmic reticulum"/>
    <property type="evidence" value="ECO:0007669"/>
    <property type="project" value="TreeGrafter"/>
</dbReference>
<dbReference type="SUPFAM" id="SSF64005">
    <property type="entry name" value="Undecaprenyl diphosphate synthase"/>
    <property type="match status" value="1"/>
</dbReference>
<dbReference type="GO" id="GO:0016094">
    <property type="term" value="P:polyprenol biosynthetic process"/>
    <property type="evidence" value="ECO:0007669"/>
    <property type="project" value="TreeGrafter"/>
</dbReference>
<evidence type="ECO:0000313" key="5">
    <source>
        <dbReference type="Proteomes" id="UP001150879"/>
    </source>
</evidence>
<dbReference type="PANTHER" id="PTHR10291:SF43">
    <property type="entry name" value="DEHYDRODOLICHYL DIPHOSPHATE SYNTHASE COMPLEX SUBUNIT DHDDS"/>
    <property type="match status" value="1"/>
</dbReference>
<dbReference type="GO" id="GO:0016020">
    <property type="term" value="C:membrane"/>
    <property type="evidence" value="ECO:0007669"/>
    <property type="project" value="TreeGrafter"/>
</dbReference>
<sequence length="226" mass="25762">MKGLYTPQPLNYKKIMDSDYAQNILIKTMQEGAIPIHVAFIMDGNRRYSKVHGMTIAEGLFRGSQAMTKVVERCFLLGIRGVTWYTFSIENFKRPKEQIDPVMEVLKYLFVNYAQPGGLLERHQCAIRVLGRLDLLDDDMRETIDIATKQSCHQTKRFLNVYLAYTSRDEIARAVRVSAEECCRGKISPTAITAQSLAARMYAVDDPPVDLLVRTSGVRRMSDFLL</sequence>
<dbReference type="Gene3D" id="3.40.1180.10">
    <property type="entry name" value="Decaprenyl diphosphate synthase-like"/>
    <property type="match status" value="1"/>
</dbReference>
<protein>
    <recommendedName>
        <fullName evidence="3">Alkyl transferase</fullName>
        <ecNumber evidence="3">2.5.1.-</ecNumber>
    </recommendedName>
</protein>
<dbReference type="Proteomes" id="UP001150879">
    <property type="component" value="Unassembled WGS sequence"/>
</dbReference>
<dbReference type="InterPro" id="IPR001441">
    <property type="entry name" value="UPP_synth-like"/>
</dbReference>
<dbReference type="Pfam" id="PF01255">
    <property type="entry name" value="Prenyltransf"/>
    <property type="match status" value="1"/>
</dbReference>
<dbReference type="EMBL" id="JAPQKP010000002">
    <property type="protein sequence ID" value="KAJ5205276.1"/>
    <property type="molecule type" value="Genomic_DNA"/>
</dbReference>
<evidence type="ECO:0000256" key="3">
    <source>
        <dbReference type="RuleBase" id="RU363018"/>
    </source>
</evidence>
<dbReference type="NCBIfam" id="TIGR00055">
    <property type="entry name" value="uppS"/>
    <property type="match status" value="1"/>
</dbReference>
<dbReference type="GO" id="GO:0045547">
    <property type="term" value="F:ditrans,polycis-polyprenyl diphosphate synthase [(2E,6E)-farnesyl diphosphate specific] activity"/>
    <property type="evidence" value="ECO:0007669"/>
    <property type="project" value="TreeGrafter"/>
</dbReference>
<proteinExistence type="inferred from homology"/>
<dbReference type="GO" id="GO:0005811">
    <property type="term" value="C:lipid droplet"/>
    <property type="evidence" value="ECO:0007669"/>
    <property type="project" value="TreeGrafter"/>
</dbReference>
<name>A0A9W9MPS9_9EURO</name>
<dbReference type="InterPro" id="IPR036424">
    <property type="entry name" value="UPP_synth-like_sf"/>
</dbReference>
<reference evidence="4" key="1">
    <citation type="submission" date="2022-11" db="EMBL/GenBank/DDBJ databases">
        <authorList>
            <person name="Petersen C."/>
        </authorList>
    </citation>
    <scope>NUCLEOTIDE SEQUENCE</scope>
    <source>
        <strain evidence="4">IBT 16849</strain>
    </source>
</reference>
<organism evidence="4 5">
    <name type="scientific">Penicillium cf. griseofulvum</name>
    <dbReference type="NCBI Taxonomy" id="2972120"/>
    <lineage>
        <taxon>Eukaryota</taxon>
        <taxon>Fungi</taxon>
        <taxon>Dikarya</taxon>
        <taxon>Ascomycota</taxon>
        <taxon>Pezizomycotina</taxon>
        <taxon>Eurotiomycetes</taxon>
        <taxon>Eurotiomycetidae</taxon>
        <taxon>Eurotiales</taxon>
        <taxon>Aspergillaceae</taxon>
        <taxon>Penicillium</taxon>
    </lineage>
</organism>